<feature type="coiled-coil region" evidence="1">
    <location>
        <begin position="20"/>
        <end position="61"/>
    </location>
</feature>
<accession>A0ABZ0RVV6</accession>
<keyword evidence="3" id="KW-1185">Reference proteome</keyword>
<evidence type="ECO:0000256" key="1">
    <source>
        <dbReference type="SAM" id="Coils"/>
    </source>
</evidence>
<evidence type="ECO:0000313" key="3">
    <source>
        <dbReference type="Proteomes" id="UP001322664"/>
    </source>
</evidence>
<dbReference type="RefSeq" id="WP_319836068.1">
    <property type="nucleotide sequence ID" value="NZ_CP137624.1"/>
</dbReference>
<keyword evidence="1" id="KW-0175">Coiled coil</keyword>
<organism evidence="2 3">
    <name type="scientific">Lysinibacillus louembei</name>
    <dbReference type="NCBI Taxonomy" id="1470088"/>
    <lineage>
        <taxon>Bacteria</taxon>
        <taxon>Bacillati</taxon>
        <taxon>Bacillota</taxon>
        <taxon>Bacilli</taxon>
        <taxon>Bacillales</taxon>
        <taxon>Bacillaceae</taxon>
        <taxon>Lysinibacillus</taxon>
    </lineage>
</organism>
<protein>
    <submittedName>
        <fullName evidence="2">Uncharacterized protein</fullName>
    </submittedName>
</protein>
<reference evidence="2 3" key="1">
    <citation type="submission" date="2023-09" db="EMBL/GenBank/DDBJ databases">
        <authorList>
            <person name="Page C.A."/>
            <person name="Perez-Diaz I.M."/>
        </authorList>
    </citation>
    <scope>NUCLEOTIDE SEQUENCE [LARGE SCALE GENOMIC DNA]</scope>
    <source>
        <strain evidence="2 3">Ll15</strain>
    </source>
</reference>
<dbReference type="Proteomes" id="UP001322664">
    <property type="component" value="Chromosome"/>
</dbReference>
<name>A0ABZ0RVV6_9BACI</name>
<proteinExistence type="predicted"/>
<gene>
    <name evidence="2" type="ORF">R6U77_13800</name>
</gene>
<dbReference type="EMBL" id="CP137624">
    <property type="protein sequence ID" value="WPK10953.1"/>
    <property type="molecule type" value="Genomic_DNA"/>
</dbReference>
<evidence type="ECO:0000313" key="2">
    <source>
        <dbReference type="EMBL" id="WPK10953.1"/>
    </source>
</evidence>
<sequence length="324" mass="38052">MEWQQLQQQYSDYQLRLRAIEKLTKQKQAIEKQMRRAQREIEGYEAQLIEAKKRLNKLEQFSFLQLFQKWTGKYDEKMEAQFGVVATQELKLIESQLMHEDLQQDLATLTSKIQAEDLATIAEQFKKITRQKELWLMQHAPKQAEKLNDLLEQELHVKQLKKEIVEAQEAGATAMRTLMDALENLVKAKDYSTWDTFLGGGLIATAMKHEKLNHSEAYIHKAQMALQRYHNELLDVQNMQHKAFAVEVDGFVKFADYFFDDIFSAWSIHSKIATAIEQLKRVQDDVANTQLMLENKLDYLLEKEKDIAKQREIIFATEDESLFF</sequence>
<feature type="coiled-coil region" evidence="1">
    <location>
        <begin position="148"/>
        <end position="177"/>
    </location>
</feature>